<feature type="compositionally biased region" description="Basic and acidic residues" evidence="1">
    <location>
        <begin position="30"/>
        <end position="44"/>
    </location>
</feature>
<accession>A0ABU9WSE1</accession>
<reference evidence="2 3" key="1">
    <citation type="submission" date="2024-05" db="EMBL/GenBank/DDBJ databases">
        <title>Burkholderia sp. Nov. a novel bacteria isolated from rhizosphere soil of Camellia sinensis.</title>
        <authorList>
            <person name="Dong Y."/>
        </authorList>
    </citation>
    <scope>NUCLEOTIDE SEQUENCE [LARGE SCALE GENOMIC DNA]</scope>
    <source>
        <strain evidence="2 3">GS2Y</strain>
    </source>
</reference>
<evidence type="ECO:0000313" key="3">
    <source>
        <dbReference type="Proteomes" id="UP001466933"/>
    </source>
</evidence>
<evidence type="ECO:0000313" key="2">
    <source>
        <dbReference type="EMBL" id="MEN2475010.1"/>
    </source>
</evidence>
<name>A0ABU9WSE1_9BURK</name>
<feature type="region of interest" description="Disordered" evidence="1">
    <location>
        <begin position="65"/>
        <end position="84"/>
    </location>
</feature>
<comment type="caution">
    <text evidence="2">The sequence shown here is derived from an EMBL/GenBank/DDBJ whole genome shotgun (WGS) entry which is preliminary data.</text>
</comment>
<protein>
    <submittedName>
        <fullName evidence="2">Uncharacterized protein</fullName>
    </submittedName>
</protein>
<sequence length="155" mass="17221">MRGQFGQVVLHVVSSSWAWPVGQPSRRTRALGERGGADRDDARRAARGRMRRVFEKRLLRAAGVASARRFQQPKTAPRHMRVPCDTTVAGPATLQCVRRPLHRSGAARYACRYGPQRIVPLRRKAVQTVGDDACRSISIGCAHDADRLRAGSRLK</sequence>
<evidence type="ECO:0000256" key="1">
    <source>
        <dbReference type="SAM" id="MobiDB-lite"/>
    </source>
</evidence>
<keyword evidence="3" id="KW-1185">Reference proteome</keyword>
<proteinExistence type="predicted"/>
<dbReference type="Proteomes" id="UP001466933">
    <property type="component" value="Unassembled WGS sequence"/>
</dbReference>
<dbReference type="RefSeq" id="WP_343495025.1">
    <property type="nucleotide sequence ID" value="NZ_JBCPYA010000022.1"/>
</dbReference>
<gene>
    <name evidence="2" type="ORF">VOI36_34430</name>
</gene>
<organism evidence="2 3">
    <name type="scientific">Burkholderia theae</name>
    <dbReference type="NCBI Taxonomy" id="3143496"/>
    <lineage>
        <taxon>Bacteria</taxon>
        <taxon>Pseudomonadati</taxon>
        <taxon>Pseudomonadota</taxon>
        <taxon>Betaproteobacteria</taxon>
        <taxon>Burkholderiales</taxon>
        <taxon>Burkholderiaceae</taxon>
        <taxon>Burkholderia</taxon>
    </lineage>
</organism>
<dbReference type="EMBL" id="JBCPYA010000022">
    <property type="protein sequence ID" value="MEN2475010.1"/>
    <property type="molecule type" value="Genomic_DNA"/>
</dbReference>
<feature type="region of interest" description="Disordered" evidence="1">
    <location>
        <begin position="26"/>
        <end position="45"/>
    </location>
</feature>